<gene>
    <name evidence="1" type="ORF">GHI93_05040</name>
</gene>
<dbReference type="RefSeq" id="WP_153495986.1">
    <property type="nucleotide sequence ID" value="NZ_CAXYUY010000020.1"/>
</dbReference>
<sequence length="87" mass="10148">MTSESLKQFSSDEFKQLTEFQQEEITNNFKKAIIYKMKEKNLDIDTIAEKSNYSARQLSSLLYSDSVDYETHQELQQILAITNGFPD</sequence>
<dbReference type="EMBL" id="WITJ01000006">
    <property type="protein sequence ID" value="MQW39304.1"/>
    <property type="molecule type" value="Genomic_DNA"/>
</dbReference>
<evidence type="ECO:0000313" key="1">
    <source>
        <dbReference type="EMBL" id="MQW39304.1"/>
    </source>
</evidence>
<reference evidence="1 2" key="1">
    <citation type="submission" date="2019-10" db="EMBL/GenBank/DDBJ databases">
        <authorList>
            <person name="Dong K."/>
        </authorList>
    </citation>
    <scope>NUCLEOTIDE SEQUENCE [LARGE SCALE GENOMIC DNA]</scope>
    <source>
        <strain evidence="1 2">DSM 28960</strain>
    </source>
</reference>
<organism evidence="1 2">
    <name type="scientific">Lactococcus hircilactis</name>
    <dbReference type="NCBI Taxonomy" id="1494462"/>
    <lineage>
        <taxon>Bacteria</taxon>
        <taxon>Bacillati</taxon>
        <taxon>Bacillota</taxon>
        <taxon>Bacilli</taxon>
        <taxon>Lactobacillales</taxon>
        <taxon>Streptococcaceae</taxon>
        <taxon>Lactococcus</taxon>
    </lineage>
</organism>
<dbReference type="AlphaFoldDB" id="A0A7X1Z8M6"/>
<dbReference type="OrthoDB" id="2242839at2"/>
<accession>A0A7X1Z8M6</accession>
<proteinExistence type="predicted"/>
<dbReference type="Proteomes" id="UP000439550">
    <property type="component" value="Unassembled WGS sequence"/>
</dbReference>
<comment type="caution">
    <text evidence="1">The sequence shown here is derived from an EMBL/GenBank/DDBJ whole genome shotgun (WGS) entry which is preliminary data.</text>
</comment>
<name>A0A7X1Z8M6_9LACT</name>
<evidence type="ECO:0008006" key="3">
    <source>
        <dbReference type="Google" id="ProtNLM"/>
    </source>
</evidence>
<evidence type="ECO:0000313" key="2">
    <source>
        <dbReference type="Proteomes" id="UP000439550"/>
    </source>
</evidence>
<keyword evidence="2" id="KW-1185">Reference proteome</keyword>
<protein>
    <recommendedName>
        <fullName evidence="3">XRE family transcriptional regulator</fullName>
    </recommendedName>
</protein>